<gene>
    <name evidence="3" type="ORF">E2C01_057322</name>
</gene>
<reference evidence="3 4" key="1">
    <citation type="submission" date="2019-05" db="EMBL/GenBank/DDBJ databases">
        <title>Another draft genome of Portunus trituberculatus and its Hox gene families provides insights of decapod evolution.</title>
        <authorList>
            <person name="Jeong J.-H."/>
            <person name="Song I."/>
            <person name="Kim S."/>
            <person name="Choi T."/>
            <person name="Kim D."/>
            <person name="Ryu S."/>
            <person name="Kim W."/>
        </authorList>
    </citation>
    <scope>NUCLEOTIDE SEQUENCE [LARGE SCALE GENOMIC DNA]</scope>
    <source>
        <tissue evidence="3">Muscle</tissue>
    </source>
</reference>
<organism evidence="3 4">
    <name type="scientific">Portunus trituberculatus</name>
    <name type="common">Swimming crab</name>
    <name type="synonym">Neptunus trituberculatus</name>
    <dbReference type="NCBI Taxonomy" id="210409"/>
    <lineage>
        <taxon>Eukaryota</taxon>
        <taxon>Metazoa</taxon>
        <taxon>Ecdysozoa</taxon>
        <taxon>Arthropoda</taxon>
        <taxon>Crustacea</taxon>
        <taxon>Multicrustacea</taxon>
        <taxon>Malacostraca</taxon>
        <taxon>Eumalacostraca</taxon>
        <taxon>Eucarida</taxon>
        <taxon>Decapoda</taxon>
        <taxon>Pleocyemata</taxon>
        <taxon>Brachyura</taxon>
        <taxon>Eubrachyura</taxon>
        <taxon>Portunoidea</taxon>
        <taxon>Portunidae</taxon>
        <taxon>Portuninae</taxon>
        <taxon>Portunus</taxon>
    </lineage>
</organism>
<keyword evidence="2" id="KW-1133">Transmembrane helix</keyword>
<name>A0A5B7H224_PORTR</name>
<feature type="transmembrane region" description="Helical" evidence="2">
    <location>
        <begin position="33"/>
        <end position="60"/>
    </location>
</feature>
<dbReference type="AlphaFoldDB" id="A0A5B7H224"/>
<evidence type="ECO:0000313" key="4">
    <source>
        <dbReference type="Proteomes" id="UP000324222"/>
    </source>
</evidence>
<accession>A0A5B7H224</accession>
<evidence type="ECO:0000256" key="1">
    <source>
        <dbReference type="SAM" id="MobiDB-lite"/>
    </source>
</evidence>
<evidence type="ECO:0000313" key="3">
    <source>
        <dbReference type="EMBL" id="MPC63228.1"/>
    </source>
</evidence>
<keyword evidence="4" id="KW-1185">Reference proteome</keyword>
<keyword evidence="2" id="KW-0812">Transmembrane</keyword>
<keyword evidence="2" id="KW-0472">Membrane</keyword>
<dbReference type="Proteomes" id="UP000324222">
    <property type="component" value="Unassembled WGS sequence"/>
</dbReference>
<feature type="region of interest" description="Disordered" evidence="1">
    <location>
        <begin position="153"/>
        <end position="173"/>
    </location>
</feature>
<feature type="transmembrane region" description="Helical" evidence="2">
    <location>
        <begin position="66"/>
        <end position="89"/>
    </location>
</feature>
<sequence>MPIKLLHIISCPCPLPLPLSPPSTQIYLFHSCFYLYFHYLPFYSFLLCLFTLLSFIFLFLSSLLLSVYLCFSFFLCTVLPSLSSPFIYLPHRPARDKVYLCQPLTPNSRHFSPLKAPLEFSLSTKIVSSITCVAATHQPASHRPQPLVISQSHAPGMSPAANDRAGFRDVTLR</sequence>
<proteinExistence type="predicted"/>
<evidence type="ECO:0000256" key="2">
    <source>
        <dbReference type="SAM" id="Phobius"/>
    </source>
</evidence>
<dbReference type="EMBL" id="VSRR010020549">
    <property type="protein sequence ID" value="MPC63228.1"/>
    <property type="molecule type" value="Genomic_DNA"/>
</dbReference>
<protein>
    <submittedName>
        <fullName evidence="3">Uncharacterized protein</fullName>
    </submittedName>
</protein>
<comment type="caution">
    <text evidence="3">The sequence shown here is derived from an EMBL/GenBank/DDBJ whole genome shotgun (WGS) entry which is preliminary data.</text>
</comment>